<dbReference type="Pfam" id="PF24968">
    <property type="entry name" value="DUF7770"/>
    <property type="match status" value="1"/>
</dbReference>
<dbReference type="Proteomes" id="UP000800035">
    <property type="component" value="Unassembled WGS sequence"/>
</dbReference>
<dbReference type="AlphaFoldDB" id="A0A6A5TTE6"/>
<name>A0A6A5TTE6_9PLEO</name>
<dbReference type="EMBL" id="ML976995">
    <property type="protein sequence ID" value="KAF1955280.1"/>
    <property type="molecule type" value="Genomic_DNA"/>
</dbReference>
<dbReference type="OrthoDB" id="3527137at2759"/>
<keyword evidence="3" id="KW-1185">Reference proteome</keyword>
<evidence type="ECO:0000259" key="1">
    <source>
        <dbReference type="Pfam" id="PF24968"/>
    </source>
</evidence>
<accession>A0A6A5TTE6</accession>
<protein>
    <recommendedName>
        <fullName evidence="1">DUF7770 domain-containing protein</fullName>
    </recommendedName>
</protein>
<gene>
    <name evidence="2" type="ORF">CC80DRAFT_493202</name>
</gene>
<feature type="domain" description="DUF7770" evidence="1">
    <location>
        <begin position="7"/>
        <end position="144"/>
    </location>
</feature>
<dbReference type="InterPro" id="IPR056672">
    <property type="entry name" value="DUF7770"/>
</dbReference>
<organism evidence="2 3">
    <name type="scientific">Byssothecium circinans</name>
    <dbReference type="NCBI Taxonomy" id="147558"/>
    <lineage>
        <taxon>Eukaryota</taxon>
        <taxon>Fungi</taxon>
        <taxon>Dikarya</taxon>
        <taxon>Ascomycota</taxon>
        <taxon>Pezizomycotina</taxon>
        <taxon>Dothideomycetes</taxon>
        <taxon>Pleosporomycetidae</taxon>
        <taxon>Pleosporales</taxon>
        <taxon>Massarineae</taxon>
        <taxon>Massarinaceae</taxon>
        <taxon>Byssothecium</taxon>
    </lineage>
</organism>
<proteinExistence type="predicted"/>
<reference evidence="2" key="1">
    <citation type="journal article" date="2020" name="Stud. Mycol.">
        <title>101 Dothideomycetes genomes: a test case for predicting lifestyles and emergence of pathogens.</title>
        <authorList>
            <person name="Haridas S."/>
            <person name="Albert R."/>
            <person name="Binder M."/>
            <person name="Bloem J."/>
            <person name="Labutti K."/>
            <person name="Salamov A."/>
            <person name="Andreopoulos B."/>
            <person name="Baker S."/>
            <person name="Barry K."/>
            <person name="Bills G."/>
            <person name="Bluhm B."/>
            <person name="Cannon C."/>
            <person name="Castanera R."/>
            <person name="Culley D."/>
            <person name="Daum C."/>
            <person name="Ezra D."/>
            <person name="Gonzalez J."/>
            <person name="Henrissat B."/>
            <person name="Kuo A."/>
            <person name="Liang C."/>
            <person name="Lipzen A."/>
            <person name="Lutzoni F."/>
            <person name="Magnuson J."/>
            <person name="Mondo S."/>
            <person name="Nolan M."/>
            <person name="Ohm R."/>
            <person name="Pangilinan J."/>
            <person name="Park H.-J."/>
            <person name="Ramirez L."/>
            <person name="Alfaro M."/>
            <person name="Sun H."/>
            <person name="Tritt A."/>
            <person name="Yoshinaga Y."/>
            <person name="Zwiers L.-H."/>
            <person name="Turgeon B."/>
            <person name="Goodwin S."/>
            <person name="Spatafora J."/>
            <person name="Crous P."/>
            <person name="Grigoriev I."/>
        </authorList>
    </citation>
    <scope>NUCLEOTIDE SEQUENCE</scope>
    <source>
        <strain evidence="2">CBS 675.92</strain>
    </source>
</reference>
<evidence type="ECO:0000313" key="3">
    <source>
        <dbReference type="Proteomes" id="UP000800035"/>
    </source>
</evidence>
<sequence>MRLMGQSQLSDNHWSIYLLVENNRSVRLNMAAESGYLTGNLNIRPYDYALTTSSIKHWDYKTVPGLSVSHIVGMIYQKGRHLYNMSGGGSGCRYWVYVILNDMAAMGWLEDGNHATSSLGSNLHFQYSRTGAQGALDIVYGEFVSE</sequence>
<evidence type="ECO:0000313" key="2">
    <source>
        <dbReference type="EMBL" id="KAF1955280.1"/>
    </source>
</evidence>